<protein>
    <submittedName>
        <fullName evidence="1">Uncharacterized protein</fullName>
    </submittedName>
</protein>
<gene>
    <name evidence="1" type="ORF">H4R21_000953</name>
</gene>
<sequence>MAALRIKLLVALPLAAVVIISSYLLVAGVPANLRHLVPISWSRFDASTANVAPAKIAYFVPVAGFTDSKWLRMNTVLNKAATFCDTQTLNEVDNKTLADLTCDIKLETKSGWDNLCAKTKLLFDHLCTLEDYGVGDNEFLVKIDDDTIADPDVEKYIASAMRGKNVFFGSYVGFESDVTAPHSWFGGPFYGFNARFMKQLCACKRPECQPNMGEDQWAGIMLGECKIEKEDMLLPDGYVYHREYSVPRLTIHFNRY</sequence>
<accession>A0ACC1LE69</accession>
<dbReference type="Proteomes" id="UP001140087">
    <property type="component" value="Unassembled WGS sequence"/>
</dbReference>
<dbReference type="EMBL" id="JANBUN010000162">
    <property type="protein sequence ID" value="KAJ2806249.1"/>
    <property type="molecule type" value="Genomic_DNA"/>
</dbReference>
<evidence type="ECO:0000313" key="1">
    <source>
        <dbReference type="EMBL" id="KAJ2806249.1"/>
    </source>
</evidence>
<reference evidence="1" key="1">
    <citation type="submission" date="2022-07" db="EMBL/GenBank/DDBJ databases">
        <title>Phylogenomic reconstructions and comparative analyses of Kickxellomycotina fungi.</title>
        <authorList>
            <person name="Reynolds N.K."/>
            <person name="Stajich J.E."/>
            <person name="Barry K."/>
            <person name="Grigoriev I.V."/>
            <person name="Crous P."/>
            <person name="Smith M.E."/>
        </authorList>
    </citation>
    <scope>NUCLEOTIDE SEQUENCE</scope>
    <source>
        <strain evidence="1">BCRC 34780</strain>
    </source>
</reference>
<organism evidence="1 2">
    <name type="scientific">Coemansia helicoidea</name>
    <dbReference type="NCBI Taxonomy" id="1286919"/>
    <lineage>
        <taxon>Eukaryota</taxon>
        <taxon>Fungi</taxon>
        <taxon>Fungi incertae sedis</taxon>
        <taxon>Zoopagomycota</taxon>
        <taxon>Kickxellomycotina</taxon>
        <taxon>Kickxellomycetes</taxon>
        <taxon>Kickxellales</taxon>
        <taxon>Kickxellaceae</taxon>
        <taxon>Coemansia</taxon>
    </lineage>
</organism>
<proteinExistence type="predicted"/>
<name>A0ACC1LE69_9FUNG</name>
<keyword evidence="2" id="KW-1185">Reference proteome</keyword>
<comment type="caution">
    <text evidence="1">The sequence shown here is derived from an EMBL/GenBank/DDBJ whole genome shotgun (WGS) entry which is preliminary data.</text>
</comment>
<evidence type="ECO:0000313" key="2">
    <source>
        <dbReference type="Proteomes" id="UP001140087"/>
    </source>
</evidence>